<reference evidence="2" key="1">
    <citation type="submission" date="2022-05" db="EMBL/GenBank/DDBJ databases">
        <authorList>
            <person name="Oliphant S.A."/>
            <person name="Watson-Haigh N.S."/>
            <person name="Sumby K.M."/>
            <person name="Gardner J.M."/>
            <person name="Jiranek V."/>
        </authorList>
    </citation>
    <scope>NUCLEOTIDE SEQUENCE</scope>
    <source>
        <strain evidence="2">KI4_B1</strain>
    </source>
</reference>
<accession>A0A9Q9E141</accession>
<sequence length="71" mass="7860">MSKKEIVAAGLVIIMLACLLLQGVIYLVRTGKSLSPQQERFNHFLDNVYCLCLFGIGILVVMIAVIHDQTP</sequence>
<dbReference type="RefSeq" id="WP_252767343.1">
    <property type="nucleotide sequence ID" value="NZ_CP097117.1"/>
</dbReference>
<feature type="transmembrane region" description="Helical" evidence="1">
    <location>
        <begin position="48"/>
        <end position="67"/>
    </location>
</feature>
<proteinExistence type="predicted"/>
<evidence type="ECO:0000256" key="1">
    <source>
        <dbReference type="SAM" id="Phobius"/>
    </source>
</evidence>
<dbReference type="Proteomes" id="UP001055911">
    <property type="component" value="Chromosome"/>
</dbReference>
<keyword evidence="1" id="KW-1133">Transmembrane helix</keyword>
<keyword evidence="1" id="KW-0812">Transmembrane</keyword>
<protein>
    <submittedName>
        <fullName evidence="2">Uncharacterized protein</fullName>
    </submittedName>
</protein>
<organism evidence="2 3">
    <name type="scientific">Fructilactobacillus cliffordii</name>
    <dbReference type="NCBI Taxonomy" id="2940299"/>
    <lineage>
        <taxon>Bacteria</taxon>
        <taxon>Bacillati</taxon>
        <taxon>Bacillota</taxon>
        <taxon>Bacilli</taxon>
        <taxon>Lactobacillales</taxon>
        <taxon>Lactobacillaceae</taxon>
        <taxon>Fructilactobacillus</taxon>
    </lineage>
</organism>
<name>A0A9Q9E141_9LACO</name>
<evidence type="ECO:0000313" key="2">
    <source>
        <dbReference type="EMBL" id="USS89796.1"/>
    </source>
</evidence>
<dbReference type="PROSITE" id="PS51257">
    <property type="entry name" value="PROKAR_LIPOPROTEIN"/>
    <property type="match status" value="1"/>
</dbReference>
<keyword evidence="1" id="KW-0472">Membrane</keyword>
<gene>
    <name evidence="2" type="ORF">M3M40_03200</name>
</gene>
<feature type="transmembrane region" description="Helical" evidence="1">
    <location>
        <begin position="6"/>
        <end position="28"/>
    </location>
</feature>
<evidence type="ECO:0000313" key="3">
    <source>
        <dbReference type="Proteomes" id="UP001055911"/>
    </source>
</evidence>
<keyword evidence="3" id="KW-1185">Reference proteome</keyword>
<dbReference type="AlphaFoldDB" id="A0A9Q9E141"/>
<dbReference type="EMBL" id="CP097119">
    <property type="protein sequence ID" value="USS89796.1"/>
    <property type="molecule type" value="Genomic_DNA"/>
</dbReference>